<dbReference type="AlphaFoldDB" id="A0A437QCE9"/>
<dbReference type="InterPro" id="IPR016032">
    <property type="entry name" value="Sig_transdc_resp-reg_C-effctor"/>
</dbReference>
<evidence type="ECO:0000256" key="1">
    <source>
        <dbReference type="ARBA" id="ARBA00023125"/>
    </source>
</evidence>
<protein>
    <submittedName>
        <fullName evidence="3">Response regulator transcription factor</fullName>
    </submittedName>
</protein>
<dbReference type="Gene3D" id="3.40.50.2300">
    <property type="match status" value="1"/>
</dbReference>
<comment type="caution">
    <text evidence="3">The sequence shown here is derived from an EMBL/GenBank/DDBJ whole genome shotgun (WGS) entry which is preliminary data.</text>
</comment>
<dbReference type="EMBL" id="SACQ01000001">
    <property type="protein sequence ID" value="RVU32191.1"/>
    <property type="molecule type" value="Genomic_DNA"/>
</dbReference>
<accession>A0A437QCE9</accession>
<dbReference type="GO" id="GO:0006355">
    <property type="term" value="P:regulation of DNA-templated transcription"/>
    <property type="evidence" value="ECO:0007669"/>
    <property type="project" value="InterPro"/>
</dbReference>
<dbReference type="PRINTS" id="PR00038">
    <property type="entry name" value="HTHLUXR"/>
</dbReference>
<evidence type="ECO:0000313" key="4">
    <source>
        <dbReference type="Proteomes" id="UP000282818"/>
    </source>
</evidence>
<gene>
    <name evidence="3" type="ORF">EOE65_00620</name>
</gene>
<dbReference type="PROSITE" id="PS50043">
    <property type="entry name" value="HTH_LUXR_2"/>
    <property type="match status" value="1"/>
</dbReference>
<dbReference type="PANTHER" id="PTHR43214">
    <property type="entry name" value="TWO-COMPONENT RESPONSE REGULATOR"/>
    <property type="match status" value="1"/>
</dbReference>
<dbReference type="GO" id="GO:0003677">
    <property type="term" value="F:DNA binding"/>
    <property type="evidence" value="ECO:0007669"/>
    <property type="project" value="UniProtKB-KW"/>
</dbReference>
<proteinExistence type="predicted"/>
<dbReference type="InterPro" id="IPR039420">
    <property type="entry name" value="WalR-like"/>
</dbReference>
<dbReference type="SUPFAM" id="SSF46894">
    <property type="entry name" value="C-terminal effector domain of the bipartite response regulators"/>
    <property type="match status" value="1"/>
</dbReference>
<dbReference type="SMART" id="SM00421">
    <property type="entry name" value="HTH_LUXR"/>
    <property type="match status" value="1"/>
</dbReference>
<name>A0A437QCE9_9GAMM</name>
<dbReference type="InterPro" id="IPR000792">
    <property type="entry name" value="Tscrpt_reg_LuxR_C"/>
</dbReference>
<sequence length="203" mass="22476">MKLFFLVHNNEVEARWCRFAESVGAEVAKKLELAEPTEAIGLVHISSVAPAEIDGLCQRLPALKWIALSDVPNDREGLSLLGQGFRGYLNAYPTASVFAEVLAVVARNDIWAGPALTQKLLKQFLQQQSGGIDEVEPPQENYQLTERESGVLDLLLVGCSNKEIARELNITERTVKSHVTSILKKTETKDRLTLILKLNKQAV</sequence>
<dbReference type="PROSITE" id="PS00622">
    <property type="entry name" value="HTH_LUXR_1"/>
    <property type="match status" value="1"/>
</dbReference>
<dbReference type="RefSeq" id="WP_127692360.1">
    <property type="nucleotide sequence ID" value="NZ_SACQ01000001.1"/>
</dbReference>
<dbReference type="Proteomes" id="UP000282818">
    <property type="component" value="Unassembled WGS sequence"/>
</dbReference>
<evidence type="ECO:0000313" key="3">
    <source>
        <dbReference type="EMBL" id="RVU32191.1"/>
    </source>
</evidence>
<dbReference type="Pfam" id="PF00196">
    <property type="entry name" value="GerE"/>
    <property type="match status" value="1"/>
</dbReference>
<organism evidence="3 4">
    <name type="scientific">Neptunomonas marina</name>
    <dbReference type="NCBI Taxonomy" id="1815562"/>
    <lineage>
        <taxon>Bacteria</taxon>
        <taxon>Pseudomonadati</taxon>
        <taxon>Pseudomonadota</taxon>
        <taxon>Gammaproteobacteria</taxon>
        <taxon>Oceanospirillales</taxon>
        <taxon>Oceanospirillaceae</taxon>
        <taxon>Neptunomonas</taxon>
    </lineage>
</organism>
<keyword evidence="1" id="KW-0238">DNA-binding</keyword>
<reference evidence="3 4" key="1">
    <citation type="submission" date="2019-01" db="EMBL/GenBank/DDBJ databases">
        <authorList>
            <person name="Chen W.-M."/>
        </authorList>
    </citation>
    <scope>NUCLEOTIDE SEQUENCE [LARGE SCALE GENOMIC DNA]</scope>
    <source>
        <strain evidence="3 4">HPM-16</strain>
    </source>
</reference>
<dbReference type="CDD" id="cd06170">
    <property type="entry name" value="LuxR_C_like"/>
    <property type="match status" value="1"/>
</dbReference>
<feature type="domain" description="HTH luxR-type" evidence="2">
    <location>
        <begin position="137"/>
        <end position="202"/>
    </location>
</feature>
<evidence type="ECO:0000259" key="2">
    <source>
        <dbReference type="PROSITE" id="PS50043"/>
    </source>
</evidence>
<keyword evidence="4" id="KW-1185">Reference proteome</keyword>